<dbReference type="PANTHER" id="PTHR33096:SF1">
    <property type="entry name" value="CXC1-LIKE CYSTEINE CLUSTER ASSOCIATED WITH KDZ TRANSPOSASES DOMAIN-CONTAINING PROTEIN"/>
    <property type="match status" value="1"/>
</dbReference>
<reference evidence="2" key="1">
    <citation type="submission" date="2020-11" db="EMBL/GenBank/DDBJ databases">
        <authorList>
            <consortium name="DOE Joint Genome Institute"/>
            <person name="Ahrendt S."/>
            <person name="Riley R."/>
            <person name="Andreopoulos W."/>
            <person name="Labutti K."/>
            <person name="Pangilinan J."/>
            <person name="Ruiz-Duenas F.J."/>
            <person name="Barrasa J.M."/>
            <person name="Sanchez-Garcia M."/>
            <person name="Camarero S."/>
            <person name="Miyauchi S."/>
            <person name="Serrano A."/>
            <person name="Linde D."/>
            <person name="Babiker R."/>
            <person name="Drula E."/>
            <person name="Ayuso-Fernandez I."/>
            <person name="Pacheco R."/>
            <person name="Padilla G."/>
            <person name="Ferreira P."/>
            <person name="Barriuso J."/>
            <person name="Kellner H."/>
            <person name="Castanera R."/>
            <person name="Alfaro M."/>
            <person name="Ramirez L."/>
            <person name="Pisabarro A.G."/>
            <person name="Kuo A."/>
            <person name="Tritt A."/>
            <person name="Lipzen A."/>
            <person name="He G."/>
            <person name="Yan M."/>
            <person name="Ng V."/>
            <person name="Cullen D."/>
            <person name="Martin F."/>
            <person name="Rosso M.-N."/>
            <person name="Henrissat B."/>
            <person name="Hibbett D."/>
            <person name="Martinez A.T."/>
            <person name="Grigoriev I.V."/>
        </authorList>
    </citation>
    <scope>NUCLEOTIDE SEQUENCE</scope>
    <source>
        <strain evidence="2">ATCC 90797</strain>
    </source>
</reference>
<dbReference type="CDD" id="cd19757">
    <property type="entry name" value="Bbox1"/>
    <property type="match status" value="1"/>
</dbReference>
<name>A0A9P5ZPA6_PLEER</name>
<accession>A0A9P5ZPA6</accession>
<proteinExistence type="predicted"/>
<dbReference type="OrthoDB" id="2682806at2759"/>
<dbReference type="AlphaFoldDB" id="A0A9P5ZPA6"/>
<evidence type="ECO:0000313" key="3">
    <source>
        <dbReference type="Proteomes" id="UP000807025"/>
    </source>
</evidence>
<evidence type="ECO:0000259" key="1">
    <source>
        <dbReference type="Pfam" id="PF18803"/>
    </source>
</evidence>
<dbReference type="Pfam" id="PF18803">
    <property type="entry name" value="CxC2"/>
    <property type="match status" value="1"/>
</dbReference>
<protein>
    <recommendedName>
        <fullName evidence="1">CxC2-like cysteine cluster KDZ transposase-associated domain-containing protein</fullName>
    </recommendedName>
</protein>
<organism evidence="2 3">
    <name type="scientific">Pleurotus eryngii</name>
    <name type="common">Boletus of the steppes</name>
    <dbReference type="NCBI Taxonomy" id="5323"/>
    <lineage>
        <taxon>Eukaryota</taxon>
        <taxon>Fungi</taxon>
        <taxon>Dikarya</taxon>
        <taxon>Basidiomycota</taxon>
        <taxon>Agaricomycotina</taxon>
        <taxon>Agaricomycetes</taxon>
        <taxon>Agaricomycetidae</taxon>
        <taxon>Agaricales</taxon>
        <taxon>Pleurotineae</taxon>
        <taxon>Pleurotaceae</taxon>
        <taxon>Pleurotus</taxon>
    </lineage>
</organism>
<evidence type="ECO:0000313" key="2">
    <source>
        <dbReference type="EMBL" id="KAF9491967.1"/>
    </source>
</evidence>
<gene>
    <name evidence="2" type="ORF">BDN71DRAFT_1591964</name>
</gene>
<comment type="caution">
    <text evidence="2">The sequence shown here is derived from an EMBL/GenBank/DDBJ whole genome shotgun (WGS) entry which is preliminary data.</text>
</comment>
<sequence length="1154" mass="132223">MGIEFTMEKNAFIEEHWAAYGKSNHLGTRERFLNSFFAAWLTHFHETEYLEADASVQVFVKRRMITFKAILEEKTTPEDWAKLTAPWRGIKLEIRKATVKVEKGPRCFNPFHASMDPGALGMKIAEEQMFKICTKNTMPPSVLDSMPSSIGAPRARRLPAENHKPRVPLQGLQSAVTEDAISQPSTSFEFALGNPIEAFTDPNPQPIDVINVMPTDGSGLVVKTKAKRYINSDAPLLTWKLQYRQHYLDAALLLDGRGRHNLQGCTSCQDPDPIYRCLDCHSYRMYCQKCIVEIHRSEPLHLLEKWTDDDFFEKCTLRDLGLRIQLGHPKTVSCPMVKRGHIDFVLIHTNGIHLVAVDFCGCLDKREHYDQILDVGWWPSSPLDPQTATTFQLLRLFHSLNLQGCIPATDFYRGLEQLNHDTLAKLYSQDRLQQFMLTQGELAVPCRSCPHPGINLPQGWEREPPDTRWLYGLLLQEDANFKQKSRLRSTDGQNLALGPGWAIFVGGDAYFAHLSNYVDQEEINHCVGFAALWSANNWRLKGLRATGVGSVSCTRNDSFRPNGLGDLQKREHYVNMDYIFLSSIMATSLLLVTISYDIACQWFRNFFTRMDQLLVHLQLSPAINLQFRILKFHLAVHKEICHAPFSLNYTKWVGCTDREGVECIWSWLNKVAHSTSMMGYGGRQNTLDDFCNFWNWRKTVNLGSSLLQRMTLAIPQATVHCQAFRAFTDGLREHHTAELLEWESQVRAWELDQSKPCLFDLPHDDLRMADVKKAMAEEDHLREERGDGTYSDTSPSAFLISGMDIEETQQEFRVAASKRDLTTVEATQLQTSRTNLLKRIKRFREMQPMYMSGLSDYLKQFPSDETTSTPELMPLYLPSFFHAAQQHLIYQPNLNELEDQLRFAQTTEALSNLRHQLRTCSFANSYKTRNTHSQGAYTWSRLLQNQIEVQIRAIHGQYDNARAALLSLCGPGDWETSLHPLHAEDICGINERALTAEEQEEYRHAQLLAGVSPESVQNELDGRGVTSGQENAPTVAFNRSLALGEGRRTLSWIWYTVTDEEILGAGEVQACLRVEWVKARARADRWQEEVLLLEEEMCRAIAFCKWKAEYWDNAATTRCPDDINLREGIRAYTYRQAANERRRASQWKDKWQAI</sequence>
<feature type="domain" description="CxC2-like cysteine cluster KDZ transposase-associated" evidence="1">
    <location>
        <begin position="317"/>
        <end position="421"/>
    </location>
</feature>
<dbReference type="EMBL" id="MU154609">
    <property type="protein sequence ID" value="KAF9491967.1"/>
    <property type="molecule type" value="Genomic_DNA"/>
</dbReference>
<dbReference type="Proteomes" id="UP000807025">
    <property type="component" value="Unassembled WGS sequence"/>
</dbReference>
<keyword evidence="3" id="KW-1185">Reference proteome</keyword>
<dbReference type="PANTHER" id="PTHR33096">
    <property type="entry name" value="CXC2 DOMAIN-CONTAINING PROTEIN"/>
    <property type="match status" value="1"/>
</dbReference>
<dbReference type="InterPro" id="IPR041457">
    <property type="entry name" value="CxC2_KDZ-assoc"/>
</dbReference>
<dbReference type="Pfam" id="PF18758">
    <property type="entry name" value="KDZ"/>
    <property type="match status" value="1"/>
</dbReference>
<dbReference type="InterPro" id="IPR040521">
    <property type="entry name" value="KDZ"/>
</dbReference>